<evidence type="ECO:0000313" key="1">
    <source>
        <dbReference type="EMBL" id="CAH8343230.1"/>
    </source>
</evidence>
<dbReference type="Proteomes" id="UP001642260">
    <property type="component" value="Unassembled WGS sequence"/>
</dbReference>
<evidence type="ECO:0000313" key="2">
    <source>
        <dbReference type="Proteomes" id="UP001642260"/>
    </source>
</evidence>
<keyword evidence="2" id="KW-1185">Reference proteome</keyword>
<accession>A0ABC8JW62</accession>
<name>A0ABC8JW62_ERUVS</name>
<gene>
    <name evidence="1" type="ORF">ERUC_LOCUS16049</name>
</gene>
<proteinExistence type="predicted"/>
<comment type="caution">
    <text evidence="1">The sequence shown here is derived from an EMBL/GenBank/DDBJ whole genome shotgun (WGS) entry which is preliminary data.</text>
</comment>
<reference evidence="1 2" key="1">
    <citation type="submission" date="2022-03" db="EMBL/GenBank/DDBJ databases">
        <authorList>
            <person name="Macdonald S."/>
            <person name="Ahmed S."/>
            <person name="Newling K."/>
        </authorList>
    </citation>
    <scope>NUCLEOTIDE SEQUENCE [LARGE SCALE GENOMIC DNA]</scope>
</reference>
<dbReference type="AlphaFoldDB" id="A0ABC8JW62"/>
<protein>
    <submittedName>
        <fullName evidence="1">Uncharacterized protein</fullName>
    </submittedName>
</protein>
<organism evidence="1 2">
    <name type="scientific">Eruca vesicaria subsp. sativa</name>
    <name type="common">Garden rocket</name>
    <name type="synonym">Eruca sativa</name>
    <dbReference type="NCBI Taxonomy" id="29727"/>
    <lineage>
        <taxon>Eukaryota</taxon>
        <taxon>Viridiplantae</taxon>
        <taxon>Streptophyta</taxon>
        <taxon>Embryophyta</taxon>
        <taxon>Tracheophyta</taxon>
        <taxon>Spermatophyta</taxon>
        <taxon>Magnoliopsida</taxon>
        <taxon>eudicotyledons</taxon>
        <taxon>Gunneridae</taxon>
        <taxon>Pentapetalae</taxon>
        <taxon>rosids</taxon>
        <taxon>malvids</taxon>
        <taxon>Brassicales</taxon>
        <taxon>Brassicaceae</taxon>
        <taxon>Brassiceae</taxon>
        <taxon>Eruca</taxon>
    </lineage>
</organism>
<dbReference type="EMBL" id="CAKOAT010150709">
    <property type="protein sequence ID" value="CAH8343230.1"/>
    <property type="molecule type" value="Genomic_DNA"/>
</dbReference>
<sequence>MASSRAFKPHHSPYPPLSLLTPPLLSFPFSLLPPLPSTSTSVSLSPPPPPLACSVGDQGLSAVGKFCKQLEERFCVLTDVGVIDLFPVPR</sequence>